<comment type="subunit">
    <text evidence="3 11">Homodimer.</text>
</comment>
<evidence type="ECO:0000256" key="10">
    <source>
        <dbReference type="ARBA" id="ARBA00047639"/>
    </source>
</evidence>
<evidence type="ECO:0000256" key="3">
    <source>
        <dbReference type="ARBA" id="ARBA00011738"/>
    </source>
</evidence>
<evidence type="ECO:0000256" key="11">
    <source>
        <dbReference type="HAMAP-Rule" id="MF_00127"/>
    </source>
</evidence>
<feature type="binding site" evidence="12">
    <location>
        <begin position="261"/>
        <end position="262"/>
    </location>
    <ligand>
        <name>L-histidine</name>
        <dbReference type="ChEBI" id="CHEBI:57595"/>
    </ligand>
</feature>
<evidence type="ECO:0000256" key="5">
    <source>
        <dbReference type="ARBA" id="ARBA00022598"/>
    </source>
</evidence>
<evidence type="ECO:0000256" key="8">
    <source>
        <dbReference type="ARBA" id="ARBA00022917"/>
    </source>
</evidence>
<dbReference type="NCBIfam" id="TIGR00442">
    <property type="entry name" value="hisS"/>
    <property type="match status" value="1"/>
</dbReference>
<keyword evidence="5 11" id="KW-0436">Ligase</keyword>
<comment type="subcellular location">
    <subcellularLocation>
        <location evidence="1 11">Cytoplasm</location>
    </subcellularLocation>
</comment>
<comment type="similarity">
    <text evidence="2 11">Belongs to the class-II aminoacyl-tRNA synthetase family.</text>
</comment>
<dbReference type="GO" id="GO:0016740">
    <property type="term" value="F:transferase activity"/>
    <property type="evidence" value="ECO:0007669"/>
    <property type="project" value="UniProtKB-ARBA"/>
</dbReference>
<dbReference type="FunFam" id="3.30.930.10:FF:000005">
    <property type="entry name" value="Histidine--tRNA ligase"/>
    <property type="match status" value="1"/>
</dbReference>
<dbReference type="Pfam" id="PF13393">
    <property type="entry name" value="tRNA-synt_His"/>
    <property type="match status" value="2"/>
</dbReference>
<evidence type="ECO:0000256" key="6">
    <source>
        <dbReference type="ARBA" id="ARBA00022741"/>
    </source>
</evidence>
<dbReference type="InterPro" id="IPR006195">
    <property type="entry name" value="aa-tRNA-synth_II"/>
</dbReference>
<dbReference type="Gene3D" id="3.40.50.800">
    <property type="entry name" value="Anticodon-binding domain"/>
    <property type="match status" value="1"/>
</dbReference>
<dbReference type="SUPFAM" id="SSF52954">
    <property type="entry name" value="Class II aaRS ABD-related"/>
    <property type="match status" value="1"/>
</dbReference>
<dbReference type="InterPro" id="IPR041715">
    <property type="entry name" value="HisRS-like_core"/>
</dbReference>
<evidence type="ECO:0000256" key="1">
    <source>
        <dbReference type="ARBA" id="ARBA00004496"/>
    </source>
</evidence>
<feature type="binding site" evidence="12">
    <location>
        <position position="126"/>
    </location>
    <ligand>
        <name>L-histidine</name>
        <dbReference type="ChEBI" id="CHEBI:57595"/>
    </ligand>
</feature>
<dbReference type="PANTHER" id="PTHR43707">
    <property type="entry name" value="HISTIDYL-TRNA SYNTHETASE"/>
    <property type="match status" value="1"/>
</dbReference>
<dbReference type="InterPro" id="IPR004516">
    <property type="entry name" value="HisRS/HisZ"/>
</dbReference>
<dbReference type="EC" id="6.1.1.21" evidence="11"/>
<keyword evidence="7 11" id="KW-0067">ATP-binding</keyword>
<dbReference type="HAMAP" id="MF_00127">
    <property type="entry name" value="His_tRNA_synth"/>
    <property type="match status" value="1"/>
</dbReference>
<evidence type="ECO:0000256" key="4">
    <source>
        <dbReference type="ARBA" id="ARBA00022490"/>
    </source>
</evidence>
<keyword evidence="8 11" id="KW-0648">Protein biosynthesis</keyword>
<evidence type="ECO:0000313" key="14">
    <source>
        <dbReference type="EMBL" id="WRO23196.1"/>
    </source>
</evidence>
<feature type="binding site" evidence="12">
    <location>
        <position position="257"/>
    </location>
    <ligand>
        <name>L-histidine</name>
        <dbReference type="ChEBI" id="CHEBI:57595"/>
    </ligand>
</feature>
<proteinExistence type="inferred from homology"/>
<dbReference type="Proteomes" id="UP001329915">
    <property type="component" value="Chromosome"/>
</dbReference>
<dbReference type="SUPFAM" id="SSF55681">
    <property type="entry name" value="Class II aaRS and biotin synthetases"/>
    <property type="match status" value="1"/>
</dbReference>
<keyword evidence="15" id="KW-1185">Reference proteome</keyword>
<evidence type="ECO:0000313" key="15">
    <source>
        <dbReference type="Proteomes" id="UP001329915"/>
    </source>
</evidence>
<sequence length="426" mass="47985">MLTTRPRGTNDQLPLQTLLWRKVEAVIHQICADYGYQEIRTPIFEHTELFKRGVGETTDIVEKEMYTFTDRGDRSLTLRPEGTAPAVRAFLENKMYADAQPTKLYYLGPMFRYGRPQAGRFRQFHQFGIEVFGSKDPVVDAEVITLAMDFYRRLGLKGLELHINSVGCPKCRMEHKQALHEFLEPKKDSLCETCQGRRERNPLRIFDCKSPVCQELIFGAPTVTSMLCPECAEHFEQVQQYLQLVGVPFAVDETMVRGIDYYTNTAFEIVVDGIGAQSSIAGGGRYDGLMEDCGGPSTPGIGFGQGLERILATMEQQGLVTTDDSKLDLFIVTMDDKAKQRSFVLLEQLRNNHVRSDHDVMKRSVKAQMKQADRMGANYCLIIGEVELKENKAVLKDMTSGEQEEIALEDVVEIVTAKAAGRKNNG</sequence>
<dbReference type="PANTHER" id="PTHR43707:SF1">
    <property type="entry name" value="HISTIDINE--TRNA LIGASE, MITOCHONDRIAL-RELATED"/>
    <property type="match status" value="1"/>
</dbReference>
<dbReference type="InterPro" id="IPR015807">
    <property type="entry name" value="His-tRNA-ligase"/>
</dbReference>
<dbReference type="GO" id="GO:0006427">
    <property type="term" value="P:histidyl-tRNA aminoacylation"/>
    <property type="evidence" value="ECO:0007669"/>
    <property type="project" value="UniProtKB-UniRule"/>
</dbReference>
<dbReference type="CDD" id="cd00859">
    <property type="entry name" value="HisRS_anticodon"/>
    <property type="match status" value="1"/>
</dbReference>
<dbReference type="PROSITE" id="PS50862">
    <property type="entry name" value="AA_TRNA_LIGASE_II"/>
    <property type="match status" value="1"/>
</dbReference>
<dbReference type="Pfam" id="PF03129">
    <property type="entry name" value="HGTP_anticodon"/>
    <property type="match status" value="1"/>
</dbReference>
<keyword evidence="9 11" id="KW-0030">Aminoacyl-tRNA synthetase</keyword>
<dbReference type="Gene3D" id="3.30.930.10">
    <property type="entry name" value="Bira Bifunctional Protein, Domain 2"/>
    <property type="match status" value="1"/>
</dbReference>
<dbReference type="InterPro" id="IPR036621">
    <property type="entry name" value="Anticodon-bd_dom_sf"/>
</dbReference>
<dbReference type="InterPro" id="IPR004154">
    <property type="entry name" value="Anticodon-bd"/>
</dbReference>
<dbReference type="GO" id="GO:0005524">
    <property type="term" value="F:ATP binding"/>
    <property type="evidence" value="ECO:0007669"/>
    <property type="project" value="UniProtKB-UniRule"/>
</dbReference>
<dbReference type="KEGG" id="dbc:MFMK1_003046"/>
<organism evidence="14 15">
    <name type="scientific">Metallumcola ferriviriculae</name>
    <dbReference type="NCBI Taxonomy" id="3039180"/>
    <lineage>
        <taxon>Bacteria</taxon>
        <taxon>Bacillati</taxon>
        <taxon>Bacillota</taxon>
        <taxon>Clostridia</taxon>
        <taxon>Neomoorellales</taxon>
        <taxon>Desulfitibacteraceae</taxon>
        <taxon>Metallumcola</taxon>
    </lineage>
</organism>
<gene>
    <name evidence="11 14" type="primary">hisS</name>
    <name evidence="14" type="ORF">MFMK1_003046</name>
</gene>
<evidence type="ECO:0000256" key="2">
    <source>
        <dbReference type="ARBA" id="ARBA00008226"/>
    </source>
</evidence>
<feature type="domain" description="Aminoacyl-transfer RNA synthetases class-II family profile" evidence="13">
    <location>
        <begin position="19"/>
        <end position="323"/>
    </location>
</feature>
<feature type="binding site" evidence="12">
    <location>
        <position position="130"/>
    </location>
    <ligand>
        <name>L-histidine</name>
        <dbReference type="ChEBI" id="CHEBI:57595"/>
    </ligand>
</feature>
<comment type="catalytic activity">
    <reaction evidence="10 11">
        <text>tRNA(His) + L-histidine + ATP = L-histidyl-tRNA(His) + AMP + diphosphate + H(+)</text>
        <dbReference type="Rhea" id="RHEA:17313"/>
        <dbReference type="Rhea" id="RHEA-COMP:9665"/>
        <dbReference type="Rhea" id="RHEA-COMP:9689"/>
        <dbReference type="ChEBI" id="CHEBI:15378"/>
        <dbReference type="ChEBI" id="CHEBI:30616"/>
        <dbReference type="ChEBI" id="CHEBI:33019"/>
        <dbReference type="ChEBI" id="CHEBI:57595"/>
        <dbReference type="ChEBI" id="CHEBI:78442"/>
        <dbReference type="ChEBI" id="CHEBI:78527"/>
        <dbReference type="ChEBI" id="CHEBI:456215"/>
        <dbReference type="EC" id="6.1.1.21"/>
    </reaction>
</comment>
<reference evidence="14 15" key="1">
    <citation type="submission" date="2023-04" db="EMBL/GenBank/DDBJ databases">
        <authorList>
            <person name="Hsu D."/>
        </authorList>
    </citation>
    <scope>NUCLEOTIDE SEQUENCE [LARGE SCALE GENOMIC DNA]</scope>
    <source>
        <strain evidence="14 15">MK1</strain>
    </source>
</reference>
<feature type="binding site" evidence="12">
    <location>
        <begin position="81"/>
        <end position="83"/>
    </location>
    <ligand>
        <name>L-histidine</name>
        <dbReference type="ChEBI" id="CHEBI:57595"/>
    </ligand>
</feature>
<dbReference type="InterPro" id="IPR033656">
    <property type="entry name" value="HisRS_anticodon"/>
</dbReference>
<dbReference type="GO" id="GO:0140096">
    <property type="term" value="F:catalytic activity, acting on a protein"/>
    <property type="evidence" value="ECO:0007669"/>
    <property type="project" value="UniProtKB-ARBA"/>
</dbReference>
<dbReference type="GO" id="GO:0004821">
    <property type="term" value="F:histidine-tRNA ligase activity"/>
    <property type="evidence" value="ECO:0007669"/>
    <property type="project" value="UniProtKB-UniRule"/>
</dbReference>
<dbReference type="CDD" id="cd00773">
    <property type="entry name" value="HisRS-like_core"/>
    <property type="match status" value="1"/>
</dbReference>
<dbReference type="RefSeq" id="WP_366922580.1">
    <property type="nucleotide sequence ID" value="NZ_CP121694.1"/>
</dbReference>
<dbReference type="GO" id="GO:0005737">
    <property type="term" value="C:cytoplasm"/>
    <property type="evidence" value="ECO:0007669"/>
    <property type="project" value="UniProtKB-SubCell"/>
</dbReference>
<dbReference type="AlphaFoldDB" id="A0AAU0USI1"/>
<evidence type="ECO:0000256" key="7">
    <source>
        <dbReference type="ARBA" id="ARBA00022840"/>
    </source>
</evidence>
<dbReference type="InterPro" id="IPR045864">
    <property type="entry name" value="aa-tRNA-synth_II/BPL/LPL"/>
</dbReference>
<feature type="binding site" evidence="12">
    <location>
        <position position="112"/>
    </location>
    <ligand>
        <name>L-histidine</name>
        <dbReference type="ChEBI" id="CHEBI:57595"/>
    </ligand>
</feature>
<evidence type="ECO:0000256" key="12">
    <source>
        <dbReference type="PIRSR" id="PIRSR001549-1"/>
    </source>
</evidence>
<evidence type="ECO:0000256" key="9">
    <source>
        <dbReference type="ARBA" id="ARBA00023146"/>
    </source>
</evidence>
<accession>A0AAU0USI1</accession>
<dbReference type="EMBL" id="CP121694">
    <property type="protein sequence ID" value="WRO23196.1"/>
    <property type="molecule type" value="Genomic_DNA"/>
</dbReference>
<keyword evidence="4 11" id="KW-0963">Cytoplasm</keyword>
<name>A0AAU0USI1_9FIRM</name>
<dbReference type="PIRSF" id="PIRSF001549">
    <property type="entry name" value="His-tRNA_synth"/>
    <property type="match status" value="1"/>
</dbReference>
<protein>
    <recommendedName>
        <fullName evidence="11">Histidine--tRNA ligase</fullName>
        <ecNumber evidence="11">6.1.1.21</ecNumber>
    </recommendedName>
    <alternativeName>
        <fullName evidence="11">Histidyl-tRNA synthetase</fullName>
        <shortName evidence="11">HisRS</shortName>
    </alternativeName>
</protein>
<keyword evidence="6 11" id="KW-0547">Nucleotide-binding</keyword>
<evidence type="ECO:0000259" key="13">
    <source>
        <dbReference type="PROSITE" id="PS50862"/>
    </source>
</evidence>